<organism evidence="3 4">
    <name type="scientific">Desulfuromonas versatilis</name>
    <dbReference type="NCBI Taxonomy" id="2802975"/>
    <lineage>
        <taxon>Bacteria</taxon>
        <taxon>Pseudomonadati</taxon>
        <taxon>Thermodesulfobacteriota</taxon>
        <taxon>Desulfuromonadia</taxon>
        <taxon>Desulfuromonadales</taxon>
        <taxon>Desulfuromonadaceae</taxon>
        <taxon>Desulfuromonas</taxon>
    </lineage>
</organism>
<proteinExistence type="inferred from homology"/>
<accession>A0ABN6E1T7</accession>
<dbReference type="PANTHER" id="PTHR30327">
    <property type="entry name" value="UNCHARACTERIZED PROTEIN YQGE"/>
    <property type="match status" value="1"/>
</dbReference>
<evidence type="ECO:0000313" key="4">
    <source>
        <dbReference type="Proteomes" id="UP001319827"/>
    </source>
</evidence>
<protein>
    <submittedName>
        <fullName evidence="3">UPF0301 protein</fullName>
    </submittedName>
</protein>
<evidence type="ECO:0000256" key="1">
    <source>
        <dbReference type="ARBA" id="ARBA00009600"/>
    </source>
</evidence>
<dbReference type="Gene3D" id="3.40.1740.10">
    <property type="entry name" value="VC0467-like"/>
    <property type="match status" value="1"/>
</dbReference>
<dbReference type="RefSeq" id="WP_221249638.1">
    <property type="nucleotide sequence ID" value="NZ_AP024355.1"/>
</dbReference>
<dbReference type="Proteomes" id="UP001319827">
    <property type="component" value="Chromosome"/>
</dbReference>
<evidence type="ECO:0000256" key="2">
    <source>
        <dbReference type="SAM" id="SignalP"/>
    </source>
</evidence>
<reference evidence="3 4" key="2">
    <citation type="journal article" date="2021" name="Int. J. Syst. Evol. Microbiol.">
        <title>Isolation and Polyphasic Characterization of Desulfuromonas versatilis sp. Nov., an Electrogenic Bacteria Capable of Versatile Metabolism Isolated from a Graphene Oxide-Reducing Enrichment Culture.</title>
        <authorList>
            <person name="Xie L."/>
            <person name="Yoshida N."/>
            <person name="Ishii S."/>
            <person name="Meng L."/>
        </authorList>
    </citation>
    <scope>NUCLEOTIDE SEQUENCE [LARGE SCALE GENOMIC DNA]</scope>
    <source>
        <strain evidence="3 4">NIT-T3</strain>
    </source>
</reference>
<sequence>MKRTRLARAWKFLLCLMLTLTAAGGTAQVFGQTGMAPRVGTFLVAAEAIKDPRFQQTVILLVRHDLGGTVGLVVNRPAVVAPQKVLPELPEQFAGLFFGGPVSPLRPMVLLRSSNPPADSLAVLERTHVVGLDEVLRHLTGGGRPGELFRIYLGYAGWSAGQLAREISRGDWQVVAGEEKAIFEEDPAGLWERLHQAGTIITI</sequence>
<dbReference type="Pfam" id="PF02622">
    <property type="entry name" value="DUF179"/>
    <property type="match status" value="1"/>
</dbReference>
<evidence type="ECO:0000313" key="3">
    <source>
        <dbReference type="EMBL" id="BCR06268.1"/>
    </source>
</evidence>
<feature type="signal peptide" evidence="2">
    <location>
        <begin position="1"/>
        <end position="22"/>
    </location>
</feature>
<name>A0ABN6E1T7_9BACT</name>
<feature type="chain" id="PRO_5045471212" evidence="2">
    <location>
        <begin position="23"/>
        <end position="203"/>
    </location>
</feature>
<dbReference type="InterPro" id="IPR003774">
    <property type="entry name" value="AlgH-like"/>
</dbReference>
<keyword evidence="4" id="KW-1185">Reference proteome</keyword>
<dbReference type="EMBL" id="AP024355">
    <property type="protein sequence ID" value="BCR06268.1"/>
    <property type="molecule type" value="Genomic_DNA"/>
</dbReference>
<dbReference type="PANTHER" id="PTHR30327:SF1">
    <property type="entry name" value="UPF0301 PROTEIN YQGE"/>
    <property type="match status" value="1"/>
</dbReference>
<keyword evidence="2" id="KW-0732">Signal</keyword>
<reference evidence="3 4" key="1">
    <citation type="journal article" date="2016" name="C (Basel)">
        <title>Selective Growth of and Electricity Production by Marine Exoelectrogenic Bacteria in Self-Aggregated Hydrogel of Microbially Reduced Graphene Oxide.</title>
        <authorList>
            <person name="Yoshida N."/>
            <person name="Goto Y."/>
            <person name="Miyata Y."/>
        </authorList>
    </citation>
    <scope>NUCLEOTIDE SEQUENCE [LARGE SCALE GENOMIC DNA]</scope>
    <source>
        <strain evidence="3 4">NIT-T3</strain>
    </source>
</reference>
<dbReference type="SUPFAM" id="SSF143456">
    <property type="entry name" value="VC0467-like"/>
    <property type="match status" value="1"/>
</dbReference>
<gene>
    <name evidence="3" type="ORF">DESUT3_33370</name>
</gene>
<comment type="similarity">
    <text evidence="1">Belongs to the UPF0301 (AlgH) family.</text>
</comment>